<dbReference type="Proteomes" id="UP000002949">
    <property type="component" value="Unassembled WGS sequence"/>
</dbReference>
<proteinExistence type="predicted"/>
<organism evidence="1 2">
    <name type="scientific">Mesorhizobium amorphae CCNWGS0123</name>
    <dbReference type="NCBI Taxonomy" id="1082933"/>
    <lineage>
        <taxon>Bacteria</taxon>
        <taxon>Pseudomonadati</taxon>
        <taxon>Pseudomonadota</taxon>
        <taxon>Alphaproteobacteria</taxon>
        <taxon>Hyphomicrobiales</taxon>
        <taxon>Phyllobacteriaceae</taxon>
        <taxon>Mesorhizobium</taxon>
    </lineage>
</organism>
<keyword evidence="2" id="KW-1185">Reference proteome</keyword>
<gene>
    <name evidence="1" type="ORF">MEA186_02844</name>
</gene>
<sequence>MPVNRKSSKAFNFHTPNREAACYGTLSGVMVQLLQHADALGSAGPWHDHCRAAKKRSRAIEYTRGRPKRVKHYRELLRITRTTLGYLQQAAVQLTGLASSMRLACVIFVFKMPPWW</sequence>
<protein>
    <submittedName>
        <fullName evidence="1">Putative transposase</fullName>
    </submittedName>
</protein>
<dbReference type="PATRIC" id="fig|1082933.3.peg.516"/>
<evidence type="ECO:0000313" key="2">
    <source>
        <dbReference type="Proteomes" id="UP000002949"/>
    </source>
</evidence>
<dbReference type="EMBL" id="AGSN01000036">
    <property type="protein sequence ID" value="EHH13612.1"/>
    <property type="molecule type" value="Genomic_DNA"/>
</dbReference>
<name>G6Y3R6_9HYPH</name>
<evidence type="ECO:0000313" key="1">
    <source>
        <dbReference type="EMBL" id="EHH13612.1"/>
    </source>
</evidence>
<accession>G6Y3R6</accession>
<dbReference type="AlphaFoldDB" id="G6Y3R6"/>
<reference evidence="1 2" key="1">
    <citation type="journal article" date="2012" name="J. Bacteriol.">
        <title>Draft Genome Sequence of Plant Growth-Promoting Rhizobium Mesorhizobium amorphae, Isolated from Zinc-Lead Mine Tailings.</title>
        <authorList>
            <person name="Hao X."/>
            <person name="Lin Y."/>
            <person name="Johnstone L."/>
            <person name="Baltrus D.A."/>
            <person name="Miller S.J."/>
            <person name="Wei G."/>
            <person name="Rensing C."/>
        </authorList>
    </citation>
    <scope>NUCLEOTIDE SEQUENCE [LARGE SCALE GENOMIC DNA]</scope>
    <source>
        <strain evidence="1 2">CCNWGS0123</strain>
    </source>
</reference>
<dbReference type="eggNOG" id="COG3039">
    <property type="taxonomic scope" value="Bacteria"/>
</dbReference>